<keyword evidence="2" id="KW-1185">Reference proteome</keyword>
<dbReference type="EMBL" id="QPKB01000002">
    <property type="protein sequence ID" value="RWR77998.1"/>
    <property type="molecule type" value="Genomic_DNA"/>
</dbReference>
<evidence type="ECO:0000313" key="1">
    <source>
        <dbReference type="EMBL" id="RWR77998.1"/>
    </source>
</evidence>
<reference evidence="1 2" key="1">
    <citation type="journal article" date="2019" name="Nat. Plants">
        <title>Stout camphor tree genome fills gaps in understanding of flowering plant genome evolution.</title>
        <authorList>
            <person name="Chaw S.M."/>
            <person name="Liu Y.C."/>
            <person name="Wu Y.W."/>
            <person name="Wang H.Y."/>
            <person name="Lin C.I."/>
            <person name="Wu C.S."/>
            <person name="Ke H.M."/>
            <person name="Chang L.Y."/>
            <person name="Hsu C.Y."/>
            <person name="Yang H.T."/>
            <person name="Sudianto E."/>
            <person name="Hsu M.H."/>
            <person name="Wu K.P."/>
            <person name="Wang L.N."/>
            <person name="Leebens-Mack J.H."/>
            <person name="Tsai I.J."/>
        </authorList>
    </citation>
    <scope>NUCLEOTIDE SEQUENCE [LARGE SCALE GENOMIC DNA]</scope>
    <source>
        <strain evidence="2">cv. Chaw 1501</strain>
        <tissue evidence="1">Young leaves</tissue>
    </source>
</reference>
<proteinExistence type="predicted"/>
<evidence type="ECO:0000313" key="2">
    <source>
        <dbReference type="Proteomes" id="UP000283530"/>
    </source>
</evidence>
<dbReference type="AlphaFoldDB" id="A0A3S3NED9"/>
<protein>
    <submittedName>
        <fullName evidence="1">Uncharacterized protein</fullName>
    </submittedName>
</protein>
<organism evidence="1 2">
    <name type="scientific">Cinnamomum micranthum f. kanehirae</name>
    <dbReference type="NCBI Taxonomy" id="337451"/>
    <lineage>
        <taxon>Eukaryota</taxon>
        <taxon>Viridiplantae</taxon>
        <taxon>Streptophyta</taxon>
        <taxon>Embryophyta</taxon>
        <taxon>Tracheophyta</taxon>
        <taxon>Spermatophyta</taxon>
        <taxon>Magnoliopsida</taxon>
        <taxon>Magnoliidae</taxon>
        <taxon>Laurales</taxon>
        <taxon>Lauraceae</taxon>
        <taxon>Cinnamomum</taxon>
    </lineage>
</organism>
<comment type="caution">
    <text evidence="1">The sequence shown here is derived from an EMBL/GenBank/DDBJ whole genome shotgun (WGS) entry which is preliminary data.</text>
</comment>
<name>A0A3S3NED9_9MAGN</name>
<sequence>MLLVLASKSPLSFPYFIRTIARKQLRKNRSWRHCDRSYYVTQVRFPPPHLLHLEFVVLDELSEVIKSGFQMI</sequence>
<accession>A0A3S3NED9</accession>
<gene>
    <name evidence="1" type="ORF">CKAN_00650300</name>
</gene>
<dbReference type="Proteomes" id="UP000283530">
    <property type="component" value="Unassembled WGS sequence"/>
</dbReference>